<feature type="region of interest" description="Disordered" evidence="3">
    <location>
        <begin position="1143"/>
        <end position="1164"/>
    </location>
</feature>
<feature type="domain" description="GAG-pre-integrase" evidence="5">
    <location>
        <begin position="1009"/>
        <end position="1081"/>
    </location>
</feature>
<dbReference type="InterPro" id="IPR025724">
    <property type="entry name" value="GAG-pre-integrase_dom"/>
</dbReference>
<dbReference type="PANTHER" id="PTHR42648">
    <property type="entry name" value="TRANSPOSASE, PUTATIVE-RELATED"/>
    <property type="match status" value="1"/>
</dbReference>
<evidence type="ECO:0000259" key="5">
    <source>
        <dbReference type="Pfam" id="PF13976"/>
    </source>
</evidence>
<evidence type="ECO:0000259" key="4">
    <source>
        <dbReference type="Pfam" id="PF07727"/>
    </source>
</evidence>
<keyword evidence="2" id="KW-0378">Hydrolase</keyword>
<protein>
    <submittedName>
        <fullName evidence="6">Copia protein</fullName>
    </submittedName>
</protein>
<reference evidence="6" key="1">
    <citation type="journal article" date="2019" name="Sci. Rep.">
        <title>Draft genome of Tanacetum cinerariifolium, the natural source of mosquito coil.</title>
        <authorList>
            <person name="Yamashiro T."/>
            <person name="Shiraishi A."/>
            <person name="Satake H."/>
            <person name="Nakayama K."/>
        </authorList>
    </citation>
    <scope>NUCLEOTIDE SEQUENCE</scope>
</reference>
<evidence type="ECO:0000256" key="2">
    <source>
        <dbReference type="ARBA" id="ARBA00022801"/>
    </source>
</evidence>
<dbReference type="Pfam" id="PF13976">
    <property type="entry name" value="gag_pre-integrs"/>
    <property type="match status" value="1"/>
</dbReference>
<evidence type="ECO:0000313" key="6">
    <source>
        <dbReference type="EMBL" id="GEU83352.1"/>
    </source>
</evidence>
<evidence type="ECO:0000256" key="3">
    <source>
        <dbReference type="SAM" id="MobiDB-lite"/>
    </source>
</evidence>
<name>A0A6L2NE49_TANCI</name>
<feature type="domain" description="Reverse transcriptase Ty1/copia-type" evidence="4">
    <location>
        <begin position="1160"/>
        <end position="1263"/>
    </location>
</feature>
<dbReference type="EMBL" id="BKCJ010008666">
    <property type="protein sequence ID" value="GEU83352.1"/>
    <property type="molecule type" value="Genomic_DNA"/>
</dbReference>
<comment type="caution">
    <text evidence="6">The sequence shown here is derived from an EMBL/GenBank/DDBJ whole genome shotgun (WGS) entry which is preliminary data.</text>
</comment>
<dbReference type="GO" id="GO:0046872">
    <property type="term" value="F:metal ion binding"/>
    <property type="evidence" value="ECO:0007669"/>
    <property type="project" value="UniProtKB-KW"/>
</dbReference>
<proteinExistence type="predicted"/>
<dbReference type="GO" id="GO:0016787">
    <property type="term" value="F:hydrolase activity"/>
    <property type="evidence" value="ECO:0007669"/>
    <property type="project" value="UniProtKB-KW"/>
</dbReference>
<accession>A0A6L2NE49</accession>
<evidence type="ECO:0000256" key="1">
    <source>
        <dbReference type="ARBA" id="ARBA00022723"/>
    </source>
</evidence>
<dbReference type="InterPro" id="IPR039537">
    <property type="entry name" value="Retrotran_Ty1/copia-like"/>
</dbReference>
<organism evidence="6">
    <name type="scientific">Tanacetum cinerariifolium</name>
    <name type="common">Dalmatian daisy</name>
    <name type="synonym">Chrysanthemum cinerariifolium</name>
    <dbReference type="NCBI Taxonomy" id="118510"/>
    <lineage>
        <taxon>Eukaryota</taxon>
        <taxon>Viridiplantae</taxon>
        <taxon>Streptophyta</taxon>
        <taxon>Embryophyta</taxon>
        <taxon>Tracheophyta</taxon>
        <taxon>Spermatophyta</taxon>
        <taxon>Magnoliopsida</taxon>
        <taxon>eudicotyledons</taxon>
        <taxon>Gunneridae</taxon>
        <taxon>Pentapetalae</taxon>
        <taxon>asterids</taxon>
        <taxon>campanulids</taxon>
        <taxon>Asterales</taxon>
        <taxon>Asteraceae</taxon>
        <taxon>Asteroideae</taxon>
        <taxon>Anthemideae</taxon>
        <taxon>Anthemidinae</taxon>
        <taxon>Tanacetum</taxon>
    </lineage>
</organism>
<gene>
    <name evidence="6" type="ORF">Tci_055330</name>
</gene>
<dbReference type="PANTHER" id="PTHR42648:SF18">
    <property type="entry name" value="RETROTRANSPOSON, UNCLASSIFIED-LIKE PROTEIN"/>
    <property type="match status" value="1"/>
</dbReference>
<sequence>MTTLADKAILSGADNHPPMLEKDMYDSWKSIMELYMINRQHGRMILESVQNGPLIWPTIEENGVNRLRKYSELTHAEAIQVDYDERQCKLYDEYDKFSYKKGETLREFYLRFSLLLNDMNIYNVKLEQFQVNTKFLNTLPPEWSKFVTDVKLVRDLHTTNIEQLHTYLGQHEFHANEVRLMHEPTQIAYALMVQQSSEYSTPEAGLVVPVFQKGDDLIDAINHMMSFLTSVVASRYPAINNQLRTSSNPRQQATINNGRAQANRQVLQEEELEFLADPGTPESSSNQIVVHNNAAYQADDLDAYDSDCDEINSAKIALMANLSHYGSDNLAEKVKPYREVITHNAAYQADDLDAYDSDCDELNTAKVALMANLSHYGSDVLAESIEIDRLNQTLYEKLKEKESLMQTVTLLKNDFKKKESRNIDREIALEKKIKHIDNIICKRDQSAQSVHMFTKPRFFYDHTTKQALGFQNPFYLKKAQQLKPKLYDGNVIKSTTAIVIPDLEGTLMLDEESRLKMLLKQQDPMVLEKKVNTKPVDYVTLNQLSQDFEFVPQTKLSAKQAFWSQNSLNSSDPSPSSTPTRVKVPKELHKAVEQHCLESKTFQVKMNQVLNKNERLLDQVITKDIVNIVVNSSVDNASVNVLECKKYLKLETELFNKKDFIEKETYDKLFKRYTTLEKHFISLEVDTQLNQEIFQGTNSISNQSALNFDQYFELNELKAQSQEKDTVITNLKERIKSLSGNVNKDKVKKDIDEIDTINTELDHRHFKLNANSELICVKCNGCMLSDNHDLCVLNVINDVNSHPISKSVKKNSKRNIWKPTGKVFTKTGYTWRPIGWTFTIVGTAYPLTRITTTTEVPPMKLTVLETNTSKPVVTLIYSMKPKKSKTNVPIRKPKIIKSIAANNKEPSKSWGSIVSDVLSSSFDECKLSKLFSGTVKFRNDHVAKMMGYGDYQIKNVMISRVYYVEGLRHNLFFVGQFYDSNLEVSFHQHSCFIRNLEGDELLTGSQGNNLYRLSTGDMMASSPICLLSKASKTKSWLWHRRLSHLNFGAINHLARYDLIRGLPMLKFEKDHLCYACAMGKSKKKPHIPKSKDTNQEKLYLLHMDLCGPMRVSSVNRKNIDPSAPEVIALIAEVVALEPAASTGLPSSTAVDQDASSYSNSQTKNSKNKARLVARGYRQEEGIDFEESFAPVARLDAIRIFFAFATHMNMIVYQIDVKMAFLNDIQREEVYVSQPDGFVDKDNQNHVYKLKKALYGLKQAPRACDPVDTPWWRNLNWMKIHKGKPLILHTIMEWLAPLCILQPVDQTGLWYPKDSSIALTAYADADHAGCQDTRRSTSGKQVENGVVELYFVNTEYLLADIFTKAL</sequence>
<dbReference type="Pfam" id="PF07727">
    <property type="entry name" value="RVT_2"/>
    <property type="match status" value="1"/>
</dbReference>
<keyword evidence="1" id="KW-0479">Metal-binding</keyword>
<dbReference type="InterPro" id="IPR013103">
    <property type="entry name" value="RVT_2"/>
</dbReference>